<evidence type="ECO:0000256" key="8">
    <source>
        <dbReference type="ARBA" id="ARBA00022857"/>
    </source>
</evidence>
<dbReference type="PIRSF" id="PIRSF000203">
    <property type="entry name" value="NADP_transhydrogenase_alpha"/>
    <property type="match status" value="1"/>
</dbReference>
<gene>
    <name evidence="20" type="primary">pntA</name>
    <name evidence="20" type="ORF">Back2_16310</name>
</gene>
<evidence type="ECO:0000256" key="4">
    <source>
        <dbReference type="ARBA" id="ARBA00022475"/>
    </source>
</evidence>
<dbReference type="SMART" id="SM01003">
    <property type="entry name" value="AlaDh_PNT_N"/>
    <property type="match status" value="1"/>
</dbReference>
<evidence type="ECO:0000313" key="21">
    <source>
        <dbReference type="Proteomes" id="UP000271573"/>
    </source>
</evidence>
<dbReference type="PANTHER" id="PTHR10160:SF19">
    <property type="entry name" value="PROTON-TRANSLOCATING NAD(P)(+) TRANSHYDROGENASE"/>
    <property type="match status" value="1"/>
</dbReference>
<evidence type="ECO:0000313" key="20">
    <source>
        <dbReference type="EMBL" id="BBH17344.1"/>
    </source>
</evidence>
<dbReference type="InterPro" id="IPR007886">
    <property type="entry name" value="AlaDH/PNT_N"/>
</dbReference>
<keyword evidence="6 17" id="KW-0812">Transmembrane</keyword>
<feature type="domain" description="Alanine dehydrogenase/pyridine nucleotide transhydrogenase N-terminal" evidence="19">
    <location>
        <begin position="4"/>
        <end position="137"/>
    </location>
</feature>
<evidence type="ECO:0000256" key="13">
    <source>
        <dbReference type="ARBA" id="ARBA00048202"/>
    </source>
</evidence>
<dbReference type="InterPro" id="IPR007698">
    <property type="entry name" value="AlaDH/PNT_NAD(H)-bd"/>
</dbReference>
<dbReference type="SMART" id="SM01002">
    <property type="entry name" value="AlaDh_PNT_C"/>
    <property type="match status" value="1"/>
</dbReference>
<keyword evidence="21" id="KW-1185">Reference proteome</keyword>
<reference evidence="20 21" key="1">
    <citation type="submission" date="2018-11" db="EMBL/GenBank/DDBJ databases">
        <title>Complete genome sequence of Nocardioides baekrokdamisoli strain KCTC 39748.</title>
        <authorList>
            <person name="Kang S.W."/>
            <person name="Lee K.C."/>
            <person name="Kim K.K."/>
            <person name="Kim J.S."/>
            <person name="Kim D.S."/>
            <person name="Ko S.H."/>
            <person name="Yang S.H."/>
            <person name="Shin Y.K."/>
            <person name="Lee J.S."/>
        </authorList>
    </citation>
    <scope>NUCLEOTIDE SEQUENCE [LARGE SCALE GENOMIC DNA]</scope>
    <source>
        <strain evidence="20 21">KCTC 39748</strain>
    </source>
</reference>
<dbReference type="OrthoDB" id="9804592at2"/>
<dbReference type="EC" id="7.1.1.1" evidence="3"/>
<dbReference type="RefSeq" id="WP_125568432.1">
    <property type="nucleotide sequence ID" value="NZ_AP019307.1"/>
</dbReference>
<dbReference type="Pfam" id="PF01262">
    <property type="entry name" value="AlaDh_PNT_C"/>
    <property type="match status" value="1"/>
</dbReference>
<feature type="transmembrane region" description="Helical" evidence="17">
    <location>
        <begin position="401"/>
        <end position="418"/>
    </location>
</feature>
<organism evidence="20 21">
    <name type="scientific">Nocardioides baekrokdamisoli</name>
    <dbReference type="NCBI Taxonomy" id="1804624"/>
    <lineage>
        <taxon>Bacteria</taxon>
        <taxon>Bacillati</taxon>
        <taxon>Actinomycetota</taxon>
        <taxon>Actinomycetes</taxon>
        <taxon>Propionibacteriales</taxon>
        <taxon>Nocardioidaceae</taxon>
        <taxon>Nocardioides</taxon>
    </lineage>
</organism>
<dbReference type="GO" id="GO:0005886">
    <property type="term" value="C:plasma membrane"/>
    <property type="evidence" value="ECO:0007669"/>
    <property type="project" value="UniProtKB-SubCell"/>
</dbReference>
<evidence type="ECO:0000256" key="1">
    <source>
        <dbReference type="ARBA" id="ARBA00003943"/>
    </source>
</evidence>
<keyword evidence="10 17" id="KW-1133">Transmembrane helix</keyword>
<name>A0A3G9J1J6_9ACTN</name>
<sequence length="511" mass="52352">MRIGVPRESKPGETRVAATPATVAQLIGLGYDVIVEAGAGSLASFLDDAYAAAGATVGSNADAWNSDVVFRVNGPTLDEVASIPDGVTIVCTLAPALNPELVDALAGRPVTVLAMDAVPRISRAQSLDVLSSMANIAGYRAVVEAAHQFGRFFTGQVTAAGKVPPAKVLVAGAGVAGLAAIGAASSLGAIVRATDPRAEVADQVKSLGGEYLLVDVEQEQSTDGYAKATSEAYDRRAAEIYSEQAADCDIIITTALIPGRPAPRLLTAADVASMKSGSVIVDMAASNGGNVEGTVAGEVVTTANGVTIIGYTDLVGRLPQQSSQLYGQNLVNLTKLVTPGKDGQFTLDLEDVVQRGIAVVVRGEKMWPPPQVQVSAAPAAAPAAVVEKAPEKATMTPRGKLILALAGIAVFGLLNAIAPTTELRTHFTVLMLSIVIGYYVIGKVAHALHTPLMSVTNAISGVVVVGALLSVAQGNTTVTILSAVAILLASINVFGGFAVTRRMLVMFSKGH</sequence>
<dbReference type="Proteomes" id="UP000271573">
    <property type="component" value="Chromosome"/>
</dbReference>
<dbReference type="PANTHER" id="PTHR10160">
    <property type="entry name" value="NAD(P) TRANSHYDROGENASE"/>
    <property type="match status" value="1"/>
</dbReference>
<evidence type="ECO:0000256" key="10">
    <source>
        <dbReference type="ARBA" id="ARBA00022989"/>
    </source>
</evidence>
<dbReference type="InterPro" id="IPR008142">
    <property type="entry name" value="AlaDH/PNT_CS1"/>
</dbReference>
<evidence type="ECO:0000259" key="18">
    <source>
        <dbReference type="SMART" id="SM01002"/>
    </source>
</evidence>
<dbReference type="FunFam" id="3.40.50.720:FF:000028">
    <property type="entry name" value="NAD(P) transhydrogenase subunit alpha"/>
    <property type="match status" value="1"/>
</dbReference>
<evidence type="ECO:0000256" key="9">
    <source>
        <dbReference type="ARBA" id="ARBA00022967"/>
    </source>
</evidence>
<keyword evidence="12 17" id="KW-0472">Membrane</keyword>
<accession>A0A3G9J1J6</accession>
<dbReference type="InterPro" id="IPR036291">
    <property type="entry name" value="NAD(P)-bd_dom_sf"/>
</dbReference>
<dbReference type="GO" id="GO:0006740">
    <property type="term" value="P:NADPH regeneration"/>
    <property type="evidence" value="ECO:0007669"/>
    <property type="project" value="TreeGrafter"/>
</dbReference>
<dbReference type="SUPFAM" id="SSF51735">
    <property type="entry name" value="NAD(P)-binding Rossmann-fold domains"/>
    <property type="match status" value="1"/>
</dbReference>
<evidence type="ECO:0000256" key="2">
    <source>
        <dbReference type="ARBA" id="ARBA00004429"/>
    </source>
</evidence>
<keyword evidence="7" id="KW-0547">Nucleotide-binding</keyword>
<evidence type="ECO:0000256" key="16">
    <source>
        <dbReference type="ARBA" id="ARBA00083734"/>
    </source>
</evidence>
<evidence type="ECO:0000256" key="17">
    <source>
        <dbReference type="SAM" id="Phobius"/>
    </source>
</evidence>
<feature type="transmembrane region" description="Helical" evidence="17">
    <location>
        <begin position="478"/>
        <end position="499"/>
    </location>
</feature>
<dbReference type="InterPro" id="IPR024605">
    <property type="entry name" value="NADP_transhyd_a_C"/>
</dbReference>
<keyword evidence="9" id="KW-1278">Translocase</keyword>
<dbReference type="Gene3D" id="3.40.50.720">
    <property type="entry name" value="NAD(P)-binding Rossmann-like Domain"/>
    <property type="match status" value="2"/>
</dbReference>
<evidence type="ECO:0000256" key="11">
    <source>
        <dbReference type="ARBA" id="ARBA00023027"/>
    </source>
</evidence>
<evidence type="ECO:0000256" key="12">
    <source>
        <dbReference type="ARBA" id="ARBA00023136"/>
    </source>
</evidence>
<evidence type="ECO:0000256" key="3">
    <source>
        <dbReference type="ARBA" id="ARBA00012943"/>
    </source>
</evidence>
<keyword evidence="5" id="KW-0997">Cell inner membrane</keyword>
<evidence type="ECO:0000256" key="14">
    <source>
        <dbReference type="ARBA" id="ARBA00071831"/>
    </source>
</evidence>
<evidence type="ECO:0000256" key="15">
    <source>
        <dbReference type="ARBA" id="ARBA00079788"/>
    </source>
</evidence>
<evidence type="ECO:0000256" key="7">
    <source>
        <dbReference type="ARBA" id="ARBA00022741"/>
    </source>
</evidence>
<evidence type="ECO:0000256" key="6">
    <source>
        <dbReference type="ARBA" id="ARBA00022692"/>
    </source>
</evidence>
<dbReference type="InterPro" id="IPR026255">
    <property type="entry name" value="NADP_transhyd_a"/>
</dbReference>
<dbReference type="GO" id="GO:0016491">
    <property type="term" value="F:oxidoreductase activity"/>
    <property type="evidence" value="ECO:0007669"/>
    <property type="project" value="InterPro"/>
</dbReference>
<keyword evidence="4" id="KW-1003">Cell membrane</keyword>
<dbReference type="CDD" id="cd05304">
    <property type="entry name" value="Rubrum_tdh"/>
    <property type="match status" value="1"/>
</dbReference>
<dbReference type="Pfam" id="PF05222">
    <property type="entry name" value="AlaDh_PNT_N"/>
    <property type="match status" value="1"/>
</dbReference>
<dbReference type="KEGG" id="nbe:Back2_16310"/>
<proteinExistence type="predicted"/>
<comment type="function">
    <text evidence="1">The transhydrogenation between NADH and NADP is coupled to respiration and ATP hydrolysis and functions as a proton pump across the membrane.</text>
</comment>
<dbReference type="NCBIfam" id="NF006942">
    <property type="entry name" value="PRK09424.1"/>
    <property type="match status" value="1"/>
</dbReference>
<dbReference type="SUPFAM" id="SSF52283">
    <property type="entry name" value="Formate/glycerate dehydrogenase catalytic domain-like"/>
    <property type="match status" value="1"/>
</dbReference>
<comment type="catalytic activity">
    <reaction evidence="13">
        <text>NAD(+) + NADPH + H(+)(in) = NADH + NADP(+) + H(+)(out)</text>
        <dbReference type="Rhea" id="RHEA:47992"/>
        <dbReference type="ChEBI" id="CHEBI:15378"/>
        <dbReference type="ChEBI" id="CHEBI:57540"/>
        <dbReference type="ChEBI" id="CHEBI:57783"/>
        <dbReference type="ChEBI" id="CHEBI:57945"/>
        <dbReference type="ChEBI" id="CHEBI:58349"/>
        <dbReference type="EC" id="7.1.1.1"/>
    </reaction>
</comment>
<dbReference type="GO" id="GO:0050661">
    <property type="term" value="F:NADP binding"/>
    <property type="evidence" value="ECO:0007669"/>
    <property type="project" value="TreeGrafter"/>
</dbReference>
<feature type="transmembrane region" description="Helical" evidence="17">
    <location>
        <begin position="424"/>
        <end position="441"/>
    </location>
</feature>
<protein>
    <recommendedName>
        <fullName evidence="14">NAD(P) transhydrogenase subunit alpha</fullName>
        <ecNumber evidence="3">7.1.1.1</ecNumber>
    </recommendedName>
    <alternativeName>
        <fullName evidence="16">Nicotinamide nucleotide transhydrogenase subunit alpha</fullName>
    </alternativeName>
    <alternativeName>
        <fullName evidence="15">Pyridine nucleotide transhydrogenase subunit alpha</fullName>
    </alternativeName>
</protein>
<dbReference type="Pfam" id="PF12769">
    <property type="entry name" value="PNTB_4TM"/>
    <property type="match status" value="1"/>
</dbReference>
<keyword evidence="11" id="KW-0520">NAD</keyword>
<keyword evidence="8" id="KW-0521">NADP</keyword>
<dbReference type="GO" id="GO:0008750">
    <property type="term" value="F:proton-translocating NAD(P)+ transhydrogenase activity"/>
    <property type="evidence" value="ECO:0007669"/>
    <property type="project" value="UniProtKB-EC"/>
</dbReference>
<comment type="subcellular location">
    <subcellularLocation>
        <location evidence="2">Cell inner membrane</location>
        <topology evidence="2">Multi-pass membrane protein</topology>
    </subcellularLocation>
</comment>
<dbReference type="NCBIfam" id="TIGR00561">
    <property type="entry name" value="pntA"/>
    <property type="match status" value="1"/>
</dbReference>
<feature type="transmembrane region" description="Helical" evidence="17">
    <location>
        <begin position="453"/>
        <end position="472"/>
    </location>
</feature>
<dbReference type="EMBL" id="AP019307">
    <property type="protein sequence ID" value="BBH17344.1"/>
    <property type="molecule type" value="Genomic_DNA"/>
</dbReference>
<feature type="domain" description="Alanine dehydrogenase/pyridine nucleotide transhydrogenase NAD(H)-binding" evidence="18">
    <location>
        <begin position="146"/>
        <end position="310"/>
    </location>
</feature>
<evidence type="ECO:0000259" key="19">
    <source>
        <dbReference type="SMART" id="SM01003"/>
    </source>
</evidence>
<dbReference type="PROSITE" id="PS00836">
    <property type="entry name" value="ALADH_PNT_1"/>
    <property type="match status" value="1"/>
</dbReference>
<evidence type="ECO:0000256" key="5">
    <source>
        <dbReference type="ARBA" id="ARBA00022519"/>
    </source>
</evidence>
<dbReference type="AlphaFoldDB" id="A0A3G9J1J6"/>